<keyword evidence="6" id="KW-0472">Membrane</keyword>
<dbReference type="PROSITE" id="PS50026">
    <property type="entry name" value="EGF_3"/>
    <property type="match status" value="1"/>
</dbReference>
<dbReference type="PROSITE" id="PS50835">
    <property type="entry name" value="IG_LIKE"/>
    <property type="match status" value="1"/>
</dbReference>
<dbReference type="GO" id="GO:0030424">
    <property type="term" value="C:axon"/>
    <property type="evidence" value="ECO:0007669"/>
    <property type="project" value="TreeGrafter"/>
</dbReference>
<dbReference type="GO" id="GO:0007156">
    <property type="term" value="P:homophilic cell adhesion via plasma membrane adhesion molecules"/>
    <property type="evidence" value="ECO:0007669"/>
    <property type="project" value="TreeGrafter"/>
</dbReference>
<dbReference type="RefSeq" id="XP_034238404.1">
    <property type="nucleotide sequence ID" value="XM_034382513.1"/>
</dbReference>
<dbReference type="InterPro" id="IPR003599">
    <property type="entry name" value="Ig_sub"/>
</dbReference>
<evidence type="ECO:0000256" key="2">
    <source>
        <dbReference type="ARBA" id="ARBA00023157"/>
    </source>
</evidence>
<dbReference type="AlphaFoldDB" id="A0A6P8ZL83"/>
<dbReference type="GO" id="GO:0008046">
    <property type="term" value="F:axon guidance receptor activity"/>
    <property type="evidence" value="ECO:0007669"/>
    <property type="project" value="TreeGrafter"/>
</dbReference>
<evidence type="ECO:0000256" key="5">
    <source>
        <dbReference type="SAM" id="MobiDB-lite"/>
    </source>
</evidence>
<dbReference type="KEGG" id="tpal:117643561"/>
<dbReference type="FunFam" id="2.60.40.10:FF:000107">
    <property type="entry name" value="Myosin, light chain kinase a"/>
    <property type="match status" value="1"/>
</dbReference>
<dbReference type="CTD" id="38657"/>
<evidence type="ECO:0000256" key="4">
    <source>
        <dbReference type="PROSITE-ProRule" id="PRU00076"/>
    </source>
</evidence>
<dbReference type="GO" id="GO:0005886">
    <property type="term" value="C:plasma membrane"/>
    <property type="evidence" value="ECO:0007669"/>
    <property type="project" value="TreeGrafter"/>
</dbReference>
<evidence type="ECO:0000313" key="10">
    <source>
        <dbReference type="RefSeq" id="XP_034238404.1"/>
    </source>
</evidence>
<reference evidence="10" key="1">
    <citation type="submission" date="2025-08" db="UniProtKB">
        <authorList>
            <consortium name="RefSeq"/>
        </authorList>
    </citation>
    <scope>IDENTIFICATION</scope>
    <source>
        <tissue evidence="10">Total insect</tissue>
    </source>
</reference>
<dbReference type="GeneID" id="117643561"/>
<evidence type="ECO:0000256" key="3">
    <source>
        <dbReference type="ARBA" id="ARBA00023319"/>
    </source>
</evidence>
<dbReference type="InterPro" id="IPR013098">
    <property type="entry name" value="Ig_I-set"/>
</dbReference>
<dbReference type="PANTHER" id="PTHR45080:SF8">
    <property type="entry name" value="IG-LIKE DOMAIN-CONTAINING PROTEIN"/>
    <property type="match status" value="1"/>
</dbReference>
<dbReference type="CDD" id="cd00054">
    <property type="entry name" value="EGF_CA"/>
    <property type="match status" value="1"/>
</dbReference>
<dbReference type="Gene3D" id="2.60.40.10">
    <property type="entry name" value="Immunoglobulins"/>
    <property type="match status" value="1"/>
</dbReference>
<dbReference type="Proteomes" id="UP000515158">
    <property type="component" value="Unplaced"/>
</dbReference>
<protein>
    <submittedName>
        <fullName evidence="10">Protein vein</fullName>
    </submittedName>
</protein>
<dbReference type="CDD" id="cd00096">
    <property type="entry name" value="Ig"/>
    <property type="match status" value="1"/>
</dbReference>
<keyword evidence="9" id="KW-1185">Reference proteome</keyword>
<keyword evidence="2 4" id="KW-1015">Disulfide bond</keyword>
<dbReference type="InterPro" id="IPR003598">
    <property type="entry name" value="Ig_sub2"/>
</dbReference>
<dbReference type="InterPro" id="IPR050958">
    <property type="entry name" value="Cell_Adh-Cytoskel_Orgn"/>
</dbReference>
<evidence type="ECO:0000256" key="1">
    <source>
        <dbReference type="ARBA" id="ARBA00022729"/>
    </source>
</evidence>
<dbReference type="InterPro" id="IPR036179">
    <property type="entry name" value="Ig-like_dom_sf"/>
</dbReference>
<dbReference type="PROSITE" id="PS01186">
    <property type="entry name" value="EGF_2"/>
    <property type="match status" value="1"/>
</dbReference>
<proteinExistence type="predicted"/>
<feature type="compositionally biased region" description="Low complexity" evidence="5">
    <location>
        <begin position="153"/>
        <end position="162"/>
    </location>
</feature>
<feature type="disulfide bond" evidence="4">
    <location>
        <begin position="496"/>
        <end position="505"/>
    </location>
</feature>
<comment type="caution">
    <text evidence="4">Lacks conserved residue(s) required for the propagation of feature annotation.</text>
</comment>
<evidence type="ECO:0000313" key="9">
    <source>
        <dbReference type="Proteomes" id="UP000515158"/>
    </source>
</evidence>
<dbReference type="Gene3D" id="2.10.25.10">
    <property type="entry name" value="Laminin"/>
    <property type="match status" value="1"/>
</dbReference>
<dbReference type="PROSITE" id="PS00022">
    <property type="entry name" value="EGF_1"/>
    <property type="match status" value="1"/>
</dbReference>
<dbReference type="SMART" id="SM00408">
    <property type="entry name" value="IGc2"/>
    <property type="match status" value="1"/>
</dbReference>
<dbReference type="InterPro" id="IPR013783">
    <property type="entry name" value="Ig-like_fold"/>
</dbReference>
<accession>A0A6P8ZL83</accession>
<dbReference type="SMART" id="SM00409">
    <property type="entry name" value="IG"/>
    <property type="match status" value="1"/>
</dbReference>
<evidence type="ECO:0000259" key="8">
    <source>
        <dbReference type="PROSITE" id="PS50835"/>
    </source>
</evidence>
<dbReference type="OrthoDB" id="6133584at2759"/>
<keyword evidence="6" id="KW-0812">Transmembrane</keyword>
<dbReference type="GO" id="GO:0043025">
    <property type="term" value="C:neuronal cell body"/>
    <property type="evidence" value="ECO:0007669"/>
    <property type="project" value="TreeGrafter"/>
</dbReference>
<dbReference type="InterPro" id="IPR007110">
    <property type="entry name" value="Ig-like_dom"/>
</dbReference>
<dbReference type="Pfam" id="PF07679">
    <property type="entry name" value="I-set"/>
    <property type="match status" value="1"/>
</dbReference>
<feature type="domain" description="Ig-like" evidence="8">
    <location>
        <begin position="362"/>
        <end position="450"/>
    </location>
</feature>
<dbReference type="SUPFAM" id="SSF57196">
    <property type="entry name" value="EGF/Laminin"/>
    <property type="match status" value="1"/>
</dbReference>
<keyword evidence="4" id="KW-0245">EGF-like domain</keyword>
<keyword evidence="3" id="KW-0393">Immunoglobulin domain</keyword>
<name>A0A6P8ZL83_THRPL</name>
<organism evidence="10">
    <name type="scientific">Thrips palmi</name>
    <name type="common">Melon thrips</name>
    <dbReference type="NCBI Taxonomy" id="161013"/>
    <lineage>
        <taxon>Eukaryota</taxon>
        <taxon>Metazoa</taxon>
        <taxon>Ecdysozoa</taxon>
        <taxon>Arthropoda</taxon>
        <taxon>Hexapoda</taxon>
        <taxon>Insecta</taxon>
        <taxon>Pterygota</taxon>
        <taxon>Neoptera</taxon>
        <taxon>Paraneoptera</taxon>
        <taxon>Thysanoptera</taxon>
        <taxon>Terebrantia</taxon>
        <taxon>Thripoidea</taxon>
        <taxon>Thripidae</taxon>
        <taxon>Thrips</taxon>
    </lineage>
</organism>
<dbReference type="InParanoid" id="A0A6P8ZL83"/>
<feature type="region of interest" description="Disordered" evidence="5">
    <location>
        <begin position="94"/>
        <end position="190"/>
    </location>
</feature>
<keyword evidence="1" id="KW-0732">Signal</keyword>
<dbReference type="InterPro" id="IPR000742">
    <property type="entry name" value="EGF"/>
</dbReference>
<dbReference type="PANTHER" id="PTHR45080">
    <property type="entry name" value="CONTACTIN 5"/>
    <property type="match status" value="1"/>
</dbReference>
<feature type="disulfide bond" evidence="4">
    <location>
        <begin position="477"/>
        <end position="494"/>
    </location>
</feature>
<feature type="domain" description="EGF-like" evidence="7">
    <location>
        <begin position="467"/>
        <end position="506"/>
    </location>
</feature>
<dbReference type="SUPFAM" id="SSF48726">
    <property type="entry name" value="Immunoglobulin"/>
    <property type="match status" value="1"/>
</dbReference>
<keyword evidence="6" id="KW-1133">Transmembrane helix</keyword>
<sequence>MKQRGSREHPHGPNADLVDECRVPAPHALCACSCARPAPDAEDTLQDVLRDTQRRPRRAWRGAARLRTGLLALLYVALLGGWWTQLVLAAALPPRPPSPSSPADTTSPRRFPWTYDSPAQTAVVAPPVSRGQQKRPGPPVDRARPRPPPPAPAAAASAAVPPKGFSQGSLTGGGGTGGRPRARGAAGRGRWRWRGGAWCASEDAGLRTYAATTVFEGKARSRSPPGPGGAYFVTFVVQHVYKDAPRGAVGAVAAPPLRMRSQVRLQFVEPPPAPAAPARPERPRAAARHVAQCEDLTRLAAPAAPAAPAPVRASIKPGGKFVVFVDRVGPHNFTVRGTPLPRSRATVHAIRTVLCKNCVKPPEVWGLRDVTARTRRRLRLVCRTTGTPPPAVQWFKDGVRVAASGRVRLLHSKKKSALVIAKVRPSDGGRYECKATSVMGRSDSASAAVTVQADTRQDNATTLWPLVGGRCPFDAYCLNGGTCTYYDTVAELVCQCAEGYKGLRCENKDVINRGSLYRHQSYFCKLGISNSYYC</sequence>
<feature type="transmembrane region" description="Helical" evidence="6">
    <location>
        <begin position="70"/>
        <end position="92"/>
    </location>
</feature>
<evidence type="ECO:0000259" key="7">
    <source>
        <dbReference type="PROSITE" id="PS50026"/>
    </source>
</evidence>
<dbReference type="GO" id="GO:0050808">
    <property type="term" value="P:synapse organization"/>
    <property type="evidence" value="ECO:0007669"/>
    <property type="project" value="TreeGrafter"/>
</dbReference>
<gene>
    <name evidence="10" type="primary">LOC117643561</name>
</gene>
<evidence type="ECO:0000256" key="6">
    <source>
        <dbReference type="SAM" id="Phobius"/>
    </source>
</evidence>